<evidence type="ECO:0000256" key="2">
    <source>
        <dbReference type="ARBA" id="ARBA00023172"/>
    </source>
</evidence>
<dbReference type="PATRIC" id="fig|1346791.3.peg.720"/>
<dbReference type="STRING" id="1346791.M529_03715"/>
<evidence type="ECO:0000256" key="1">
    <source>
        <dbReference type="ARBA" id="ARBA00023125"/>
    </source>
</evidence>
<keyword evidence="2" id="KW-0233">DNA recombination</keyword>
<dbReference type="EMBL" id="AUWY01000034">
    <property type="protein sequence ID" value="EQB33525.1"/>
    <property type="molecule type" value="Genomic_DNA"/>
</dbReference>
<dbReference type="InterPro" id="IPR011344">
    <property type="entry name" value="ssDNA-bd"/>
</dbReference>
<protein>
    <recommendedName>
        <fullName evidence="3">Single-stranded DNA-binding protein</fullName>
    </recommendedName>
</protein>
<dbReference type="InterPro" id="IPR000424">
    <property type="entry name" value="Primosome_PriB/ssb"/>
</dbReference>
<dbReference type="RefSeq" id="WP_021316711.1">
    <property type="nucleotide sequence ID" value="NZ_AUWY01000034.1"/>
</dbReference>
<dbReference type="OrthoDB" id="7581348at2"/>
<evidence type="ECO:0000313" key="5">
    <source>
        <dbReference type="Proteomes" id="UP000015523"/>
    </source>
</evidence>
<dbReference type="Proteomes" id="UP000015523">
    <property type="component" value="Unassembled WGS sequence"/>
</dbReference>
<keyword evidence="1 3" id="KW-0238">DNA-binding</keyword>
<dbReference type="Pfam" id="PF00436">
    <property type="entry name" value="SSB"/>
    <property type="match status" value="1"/>
</dbReference>
<dbReference type="InterPro" id="IPR012340">
    <property type="entry name" value="NA-bd_OB-fold"/>
</dbReference>
<sequence length="109" mass="12584">MRTQAKFEITGYVGEIQANGKVTHLKVAAHYRRKDGDSWTDDTYWNRVAVFSEELRQYIADNIKVGDLVEAEGRMRDTSYERGGKTIYATDRIVYQFRKLEAEQADEAA</sequence>
<dbReference type="PIRSF" id="PIRSF002070">
    <property type="entry name" value="SSB"/>
    <property type="match status" value="1"/>
</dbReference>
<dbReference type="SUPFAM" id="SSF50249">
    <property type="entry name" value="Nucleic acid-binding proteins"/>
    <property type="match status" value="1"/>
</dbReference>
<name>T0IXL6_9SPHN</name>
<dbReference type="GO" id="GO:0006260">
    <property type="term" value="P:DNA replication"/>
    <property type="evidence" value="ECO:0007669"/>
    <property type="project" value="InterPro"/>
</dbReference>
<evidence type="ECO:0000313" key="4">
    <source>
        <dbReference type="EMBL" id="EQB33525.1"/>
    </source>
</evidence>
<proteinExistence type="predicted"/>
<gene>
    <name evidence="4" type="ORF">M529_03715</name>
</gene>
<organism evidence="4 5">
    <name type="scientific">Sphingobium ummariense RL-3</name>
    <dbReference type="NCBI Taxonomy" id="1346791"/>
    <lineage>
        <taxon>Bacteria</taxon>
        <taxon>Pseudomonadati</taxon>
        <taxon>Pseudomonadota</taxon>
        <taxon>Alphaproteobacteria</taxon>
        <taxon>Sphingomonadales</taxon>
        <taxon>Sphingomonadaceae</taxon>
        <taxon>Sphingobium</taxon>
    </lineage>
</organism>
<evidence type="ECO:0000256" key="3">
    <source>
        <dbReference type="PIRNR" id="PIRNR002070"/>
    </source>
</evidence>
<keyword evidence="5" id="KW-1185">Reference proteome</keyword>
<dbReference type="Gene3D" id="2.40.50.140">
    <property type="entry name" value="Nucleic acid-binding proteins"/>
    <property type="match status" value="1"/>
</dbReference>
<accession>T0IXL6</accession>
<dbReference type="GO" id="GO:0003697">
    <property type="term" value="F:single-stranded DNA binding"/>
    <property type="evidence" value="ECO:0007669"/>
    <property type="project" value="InterPro"/>
</dbReference>
<dbReference type="GO" id="GO:0006310">
    <property type="term" value="P:DNA recombination"/>
    <property type="evidence" value="ECO:0007669"/>
    <property type="project" value="UniProtKB-KW"/>
</dbReference>
<dbReference type="CDD" id="cd04496">
    <property type="entry name" value="SSB_OBF"/>
    <property type="match status" value="1"/>
</dbReference>
<dbReference type="eggNOG" id="COG0629">
    <property type="taxonomic scope" value="Bacteria"/>
</dbReference>
<comment type="caution">
    <text evidence="4">The sequence shown here is derived from an EMBL/GenBank/DDBJ whole genome shotgun (WGS) entry which is preliminary data.</text>
</comment>
<dbReference type="AlphaFoldDB" id="T0IXL6"/>
<reference evidence="4 5" key="1">
    <citation type="journal article" date="2013" name="Genome Announc.">
        <title>Draft Genome Sequence of Sphingobium ummariense Strain RL-3, a Hexachlorocyclohexane-Degrading Bacterium.</title>
        <authorList>
            <person name="Kohli P."/>
            <person name="Dua A."/>
            <person name="Sangwan N."/>
            <person name="Oldach P."/>
            <person name="Khurana J.P."/>
            <person name="Lal R."/>
        </authorList>
    </citation>
    <scope>NUCLEOTIDE SEQUENCE [LARGE SCALE GENOMIC DNA]</scope>
    <source>
        <strain evidence="4 5">RL-3</strain>
    </source>
</reference>